<protein>
    <submittedName>
        <fullName evidence="1">Uncharacterized protein</fullName>
    </submittedName>
</protein>
<accession>A0ACC2ZH04</accession>
<dbReference type="Proteomes" id="UP001172680">
    <property type="component" value="Unassembled WGS sequence"/>
</dbReference>
<keyword evidence="2" id="KW-1185">Reference proteome</keyword>
<proteinExistence type="predicted"/>
<gene>
    <name evidence="1" type="ORF">H2199_002584</name>
</gene>
<evidence type="ECO:0000313" key="2">
    <source>
        <dbReference type="Proteomes" id="UP001172680"/>
    </source>
</evidence>
<dbReference type="EMBL" id="JAPDRP010000006">
    <property type="protein sequence ID" value="KAJ9646535.1"/>
    <property type="molecule type" value="Genomic_DNA"/>
</dbReference>
<sequence length="217" mass="24356">MADNSDQAAKFASSPKDQHQQAAEPEPEPLHRHPPNGLPRPAPETDSITDPGWPSQITPTLARVFEGVVANPSMILKRSTRAISPVERGYWHLDPSTWPPDIQADFWRIVGDNIPHGNCGWNVWCTREASSEFPASAEIQSRGGLGVIRFWCWGEIVGHVWAFLVVASRRWVKWTGARWVAGRGRWLWRWRRCLGSRGGGEVGEGKTEEMRLGQFTG</sequence>
<organism evidence="1 2">
    <name type="scientific">Coniosporium tulheliwenetii</name>
    <dbReference type="NCBI Taxonomy" id="3383036"/>
    <lineage>
        <taxon>Eukaryota</taxon>
        <taxon>Fungi</taxon>
        <taxon>Dikarya</taxon>
        <taxon>Ascomycota</taxon>
        <taxon>Pezizomycotina</taxon>
        <taxon>Dothideomycetes</taxon>
        <taxon>Dothideomycetes incertae sedis</taxon>
        <taxon>Coniosporium</taxon>
    </lineage>
</organism>
<name>A0ACC2ZH04_9PEZI</name>
<reference evidence="1" key="1">
    <citation type="submission" date="2022-10" db="EMBL/GenBank/DDBJ databases">
        <title>Culturing micro-colonial fungi from biological soil crusts in the Mojave desert and describing Neophaeococcomyces mojavensis, and introducing the new genera and species Taxawa tesnikishii.</title>
        <authorList>
            <person name="Kurbessoian T."/>
            <person name="Stajich J.E."/>
        </authorList>
    </citation>
    <scope>NUCLEOTIDE SEQUENCE</scope>
    <source>
        <strain evidence="1">JES_115</strain>
    </source>
</reference>
<comment type="caution">
    <text evidence="1">The sequence shown here is derived from an EMBL/GenBank/DDBJ whole genome shotgun (WGS) entry which is preliminary data.</text>
</comment>
<evidence type="ECO:0000313" key="1">
    <source>
        <dbReference type="EMBL" id="KAJ9646535.1"/>
    </source>
</evidence>